<organism evidence="5 6">
    <name type="scientific">Alkalicoccobacillus porphyridii</name>
    <dbReference type="NCBI Taxonomy" id="2597270"/>
    <lineage>
        <taxon>Bacteria</taxon>
        <taxon>Bacillati</taxon>
        <taxon>Bacillota</taxon>
        <taxon>Bacilli</taxon>
        <taxon>Bacillales</taxon>
        <taxon>Bacillaceae</taxon>
        <taxon>Alkalicoccobacillus</taxon>
    </lineage>
</organism>
<dbReference type="SMART" id="SM00354">
    <property type="entry name" value="HTH_LACI"/>
    <property type="match status" value="1"/>
</dbReference>
<gene>
    <name evidence="5" type="ORF">FN960_02670</name>
</gene>
<keyword evidence="3" id="KW-0804">Transcription</keyword>
<dbReference type="CDD" id="cd01544">
    <property type="entry name" value="PBP1_GalR"/>
    <property type="match status" value="1"/>
</dbReference>
<dbReference type="Gene3D" id="3.40.50.2300">
    <property type="match status" value="2"/>
</dbReference>
<dbReference type="AlphaFoldDB" id="A0A554A459"/>
<sequence length="345" mass="39142">MAVTIKDIANSVGLSIATVSRVLNQDPNLSVTDRTRERIYEAADKLGYKKKAYKHSLKKVAFLYWFTEREELEDIYFQEIREGISAQADERQINLTLYTIADGVEAVDPTTEGIIAIGRFKDVELEKLRQVTPHIVFIDTSPDEDRYDSVRPNLKRIIEKMVEYYVENGHRSVGFIGGDDFDINTGERLKDVRESAFRKCATAHQLLVEDCIYIGDRFSVEQGYQLMLRAIDEHGDHLPSAFCVASDSLAVGCLQALNERGFDLPNRVNVFSINDSHVSKYVSPPLTTFRIYTSLLCETAVDLMMERLVDRRELCKTVYIASTPVYRKSTKSLDSKGAPAKETTQ</sequence>
<dbReference type="PANTHER" id="PTHR30146">
    <property type="entry name" value="LACI-RELATED TRANSCRIPTIONAL REPRESSOR"/>
    <property type="match status" value="1"/>
</dbReference>
<reference evidence="5 6" key="1">
    <citation type="submission" date="2019-07" db="EMBL/GenBank/DDBJ databases">
        <authorList>
            <person name="Park Y.J."/>
            <person name="Jeong S.E."/>
            <person name="Jung H.S."/>
        </authorList>
    </citation>
    <scope>NUCLEOTIDE SEQUENCE [LARGE SCALE GENOMIC DNA]</scope>
    <source>
        <strain evidence="6">P16(2019)</strain>
    </source>
</reference>
<dbReference type="InterPro" id="IPR028082">
    <property type="entry name" value="Peripla_BP_I"/>
</dbReference>
<evidence type="ECO:0000313" key="5">
    <source>
        <dbReference type="EMBL" id="TSB48474.1"/>
    </source>
</evidence>
<protein>
    <submittedName>
        <fullName evidence="5">LacI family DNA-binding transcriptional regulator</fullName>
    </submittedName>
</protein>
<evidence type="ECO:0000256" key="3">
    <source>
        <dbReference type="ARBA" id="ARBA00023163"/>
    </source>
</evidence>
<comment type="caution">
    <text evidence="5">The sequence shown here is derived from an EMBL/GenBank/DDBJ whole genome shotgun (WGS) entry which is preliminary data.</text>
</comment>
<evidence type="ECO:0000256" key="2">
    <source>
        <dbReference type="ARBA" id="ARBA00023125"/>
    </source>
</evidence>
<dbReference type="Proteomes" id="UP000318521">
    <property type="component" value="Unassembled WGS sequence"/>
</dbReference>
<dbReference type="SUPFAM" id="SSF47413">
    <property type="entry name" value="lambda repressor-like DNA-binding domains"/>
    <property type="match status" value="1"/>
</dbReference>
<dbReference type="Pfam" id="PF13377">
    <property type="entry name" value="Peripla_BP_3"/>
    <property type="match status" value="1"/>
</dbReference>
<keyword evidence="6" id="KW-1185">Reference proteome</keyword>
<keyword evidence="1" id="KW-0805">Transcription regulation</keyword>
<dbReference type="InterPro" id="IPR000843">
    <property type="entry name" value="HTH_LacI"/>
</dbReference>
<dbReference type="RefSeq" id="WP_143846818.1">
    <property type="nucleotide sequence ID" value="NZ_VLXZ01000001.1"/>
</dbReference>
<dbReference type="PROSITE" id="PS50932">
    <property type="entry name" value="HTH_LACI_2"/>
    <property type="match status" value="1"/>
</dbReference>
<dbReference type="GO" id="GO:0003700">
    <property type="term" value="F:DNA-binding transcription factor activity"/>
    <property type="evidence" value="ECO:0007669"/>
    <property type="project" value="TreeGrafter"/>
</dbReference>
<dbReference type="Pfam" id="PF00356">
    <property type="entry name" value="LacI"/>
    <property type="match status" value="1"/>
</dbReference>
<feature type="domain" description="HTH lacI-type" evidence="4">
    <location>
        <begin position="3"/>
        <end position="59"/>
    </location>
</feature>
<dbReference type="InterPro" id="IPR010982">
    <property type="entry name" value="Lambda_DNA-bd_dom_sf"/>
</dbReference>
<dbReference type="CDD" id="cd01392">
    <property type="entry name" value="HTH_LacI"/>
    <property type="match status" value="1"/>
</dbReference>
<accession>A0A554A459</accession>
<dbReference type="EMBL" id="VLXZ01000001">
    <property type="protein sequence ID" value="TSB48474.1"/>
    <property type="molecule type" value="Genomic_DNA"/>
</dbReference>
<proteinExistence type="predicted"/>
<evidence type="ECO:0000256" key="1">
    <source>
        <dbReference type="ARBA" id="ARBA00023015"/>
    </source>
</evidence>
<dbReference type="SUPFAM" id="SSF53822">
    <property type="entry name" value="Periplasmic binding protein-like I"/>
    <property type="match status" value="1"/>
</dbReference>
<dbReference type="Gene3D" id="1.10.260.40">
    <property type="entry name" value="lambda repressor-like DNA-binding domains"/>
    <property type="match status" value="1"/>
</dbReference>
<evidence type="ECO:0000313" key="6">
    <source>
        <dbReference type="Proteomes" id="UP000318521"/>
    </source>
</evidence>
<evidence type="ECO:0000259" key="4">
    <source>
        <dbReference type="PROSITE" id="PS50932"/>
    </source>
</evidence>
<keyword evidence="2 5" id="KW-0238">DNA-binding</keyword>
<dbReference type="InterPro" id="IPR046335">
    <property type="entry name" value="LacI/GalR-like_sensor"/>
</dbReference>
<name>A0A554A459_9BACI</name>
<dbReference type="OrthoDB" id="43195at2"/>
<dbReference type="GO" id="GO:0000976">
    <property type="term" value="F:transcription cis-regulatory region binding"/>
    <property type="evidence" value="ECO:0007669"/>
    <property type="project" value="TreeGrafter"/>
</dbReference>
<dbReference type="PANTHER" id="PTHR30146:SF149">
    <property type="entry name" value="HTH-TYPE TRANSCRIPTIONAL REGULATOR EBGR"/>
    <property type="match status" value="1"/>
</dbReference>